<sequence length="100" mass="11286">MSDEDLKQKSFLNLVLTGRRLLMIEQFQRARHIFTSALELQPEDKECLIGRSKCCMNEGRLRKALQDAELSLRHDKSFPEVSVGAQAFAFPPTGCQCASV</sequence>
<keyword evidence="3" id="KW-0963">Cytoplasm</keyword>
<evidence type="ECO:0000256" key="1">
    <source>
        <dbReference type="ARBA" id="ARBA00004138"/>
    </source>
</evidence>
<dbReference type="AlphaFoldDB" id="A0A3B3HRA6"/>
<name>A0A3B3HRA6_ORYLA</name>
<evidence type="ECO:0000256" key="7">
    <source>
        <dbReference type="ARBA" id="ARBA00023273"/>
    </source>
</evidence>
<dbReference type="GeneTree" id="ENSGT00940000178401"/>
<keyword evidence="4" id="KW-0677">Repeat</keyword>
<keyword evidence="9" id="KW-1185">Reference proteome</keyword>
<dbReference type="PANTHER" id="PTHR23040:SF1">
    <property type="entry name" value="OUTER DYNEIN ARM-DOCKING COMPLEX SUBUNIT 4"/>
    <property type="match status" value="1"/>
</dbReference>
<reference evidence="8 9" key="1">
    <citation type="journal article" date="2007" name="Nature">
        <title>The medaka draft genome and insights into vertebrate genome evolution.</title>
        <authorList>
            <person name="Kasahara M."/>
            <person name="Naruse K."/>
            <person name="Sasaki S."/>
            <person name="Nakatani Y."/>
            <person name="Qu W."/>
            <person name="Ahsan B."/>
            <person name="Yamada T."/>
            <person name="Nagayasu Y."/>
            <person name="Doi K."/>
            <person name="Kasai Y."/>
            <person name="Jindo T."/>
            <person name="Kobayashi D."/>
            <person name="Shimada A."/>
            <person name="Toyoda A."/>
            <person name="Kuroki Y."/>
            <person name="Fujiyama A."/>
            <person name="Sasaki T."/>
            <person name="Shimizu A."/>
            <person name="Asakawa S."/>
            <person name="Shimizu N."/>
            <person name="Hashimoto S."/>
            <person name="Yang J."/>
            <person name="Lee Y."/>
            <person name="Matsushima K."/>
            <person name="Sugano S."/>
            <person name="Sakaizumi M."/>
            <person name="Narita T."/>
            <person name="Ohishi K."/>
            <person name="Haga S."/>
            <person name="Ohta F."/>
            <person name="Nomoto H."/>
            <person name="Nogata K."/>
            <person name="Morishita T."/>
            <person name="Endo T."/>
            <person name="Shin-I T."/>
            <person name="Takeda H."/>
            <person name="Morishita S."/>
            <person name="Kohara Y."/>
        </authorList>
    </citation>
    <scope>NUCLEOTIDE SEQUENCE [LARGE SCALE GENOMIC DNA]</scope>
    <source>
        <strain evidence="8 9">Hd-rR</strain>
    </source>
</reference>
<evidence type="ECO:0000256" key="3">
    <source>
        <dbReference type="ARBA" id="ARBA00022490"/>
    </source>
</evidence>
<dbReference type="Bgee" id="ENSORLG00000027017">
    <property type="expression patterns" value="Expressed in testis and 3 other cell types or tissues"/>
</dbReference>
<dbReference type="PANTHER" id="PTHR23040">
    <property type="match status" value="1"/>
</dbReference>
<dbReference type="InParanoid" id="A0A3B3HRA6"/>
<evidence type="ECO:0000256" key="6">
    <source>
        <dbReference type="ARBA" id="ARBA00023212"/>
    </source>
</evidence>
<dbReference type="Ensembl" id="ENSORLT00000033416.1">
    <property type="protein sequence ID" value="ENSORLP00000034196.1"/>
    <property type="gene ID" value="ENSORLG00000027017.1"/>
</dbReference>
<evidence type="ECO:0000256" key="5">
    <source>
        <dbReference type="ARBA" id="ARBA00022803"/>
    </source>
</evidence>
<reference evidence="8" key="3">
    <citation type="submission" date="2025-09" db="UniProtKB">
        <authorList>
            <consortium name="Ensembl"/>
        </authorList>
    </citation>
    <scope>IDENTIFICATION</scope>
    <source>
        <strain evidence="8">Hd-rR</strain>
    </source>
</reference>
<evidence type="ECO:0000313" key="9">
    <source>
        <dbReference type="Proteomes" id="UP000001038"/>
    </source>
</evidence>
<dbReference type="Pfam" id="PF14559">
    <property type="entry name" value="TPR_19"/>
    <property type="match status" value="1"/>
</dbReference>
<organism evidence="8 9">
    <name type="scientific">Oryzias latipes</name>
    <name type="common">Japanese rice fish</name>
    <name type="synonym">Japanese killifish</name>
    <dbReference type="NCBI Taxonomy" id="8090"/>
    <lineage>
        <taxon>Eukaryota</taxon>
        <taxon>Metazoa</taxon>
        <taxon>Chordata</taxon>
        <taxon>Craniata</taxon>
        <taxon>Vertebrata</taxon>
        <taxon>Euteleostomi</taxon>
        <taxon>Actinopterygii</taxon>
        <taxon>Neopterygii</taxon>
        <taxon>Teleostei</taxon>
        <taxon>Neoteleostei</taxon>
        <taxon>Acanthomorphata</taxon>
        <taxon>Ovalentaria</taxon>
        <taxon>Atherinomorphae</taxon>
        <taxon>Beloniformes</taxon>
        <taxon>Adrianichthyidae</taxon>
        <taxon>Oryziinae</taxon>
        <taxon>Oryzias</taxon>
    </lineage>
</organism>
<dbReference type="Proteomes" id="UP000001038">
    <property type="component" value="Chromosome 8"/>
</dbReference>
<dbReference type="STRING" id="8090.ENSORLP00000034196"/>
<evidence type="ECO:0000256" key="4">
    <source>
        <dbReference type="ARBA" id="ARBA00022737"/>
    </source>
</evidence>
<keyword evidence="7" id="KW-0966">Cell projection</keyword>
<dbReference type="Gene3D" id="1.25.40.10">
    <property type="entry name" value="Tetratricopeptide repeat domain"/>
    <property type="match status" value="1"/>
</dbReference>
<dbReference type="GO" id="GO:0005929">
    <property type="term" value="C:cilium"/>
    <property type="evidence" value="ECO:0007669"/>
    <property type="project" value="UniProtKB-SubCell"/>
</dbReference>
<dbReference type="GO" id="GO:0005856">
    <property type="term" value="C:cytoskeleton"/>
    <property type="evidence" value="ECO:0007669"/>
    <property type="project" value="UniProtKB-SubCell"/>
</dbReference>
<keyword evidence="5" id="KW-0802">TPR repeat</keyword>
<accession>A0A3B3HRA6</accession>
<reference evidence="8" key="2">
    <citation type="submission" date="2025-08" db="UniProtKB">
        <authorList>
            <consortium name="Ensembl"/>
        </authorList>
    </citation>
    <scope>IDENTIFICATION</scope>
    <source>
        <strain evidence="8">Hd-rR</strain>
    </source>
</reference>
<comment type="subcellular location">
    <subcellularLocation>
        <location evidence="1">Cell projection</location>
        <location evidence="1">Cilium</location>
    </subcellularLocation>
    <subcellularLocation>
        <location evidence="2">Cytoplasm</location>
        <location evidence="2">Cytoskeleton</location>
    </subcellularLocation>
</comment>
<dbReference type="InterPro" id="IPR040111">
    <property type="entry name" value="ODAD4"/>
</dbReference>
<proteinExistence type="predicted"/>
<evidence type="ECO:0000256" key="2">
    <source>
        <dbReference type="ARBA" id="ARBA00004245"/>
    </source>
</evidence>
<evidence type="ECO:0000313" key="8">
    <source>
        <dbReference type="Ensembl" id="ENSORLP00000034196.1"/>
    </source>
</evidence>
<dbReference type="InterPro" id="IPR011990">
    <property type="entry name" value="TPR-like_helical_dom_sf"/>
</dbReference>
<keyword evidence="6" id="KW-0206">Cytoskeleton</keyword>
<protein>
    <submittedName>
        <fullName evidence="8">Uncharacterized protein</fullName>
    </submittedName>
</protein>
<dbReference type="SUPFAM" id="SSF48452">
    <property type="entry name" value="TPR-like"/>
    <property type="match status" value="1"/>
</dbReference>